<reference evidence="1" key="1">
    <citation type="submission" date="2014-12" db="EMBL/GenBank/DDBJ databases">
        <title>Insight into the proteome of Arion vulgaris.</title>
        <authorList>
            <person name="Aradska J."/>
            <person name="Bulat T."/>
            <person name="Smidak R."/>
            <person name="Sarate P."/>
            <person name="Gangsoo J."/>
            <person name="Sialana F."/>
            <person name="Bilban M."/>
            <person name="Lubec G."/>
        </authorList>
    </citation>
    <scope>NUCLEOTIDE SEQUENCE</scope>
    <source>
        <tissue evidence="1">Skin</tissue>
    </source>
</reference>
<name>A0A0B7BHP5_9EUPU</name>
<feature type="non-terminal residue" evidence="1">
    <location>
        <position position="1"/>
    </location>
</feature>
<proteinExistence type="predicted"/>
<accession>A0A0B7BHP5</accession>
<dbReference type="AlphaFoldDB" id="A0A0B7BHP5"/>
<organism evidence="1">
    <name type="scientific">Arion vulgaris</name>
    <dbReference type="NCBI Taxonomy" id="1028688"/>
    <lineage>
        <taxon>Eukaryota</taxon>
        <taxon>Metazoa</taxon>
        <taxon>Spiralia</taxon>
        <taxon>Lophotrochozoa</taxon>
        <taxon>Mollusca</taxon>
        <taxon>Gastropoda</taxon>
        <taxon>Heterobranchia</taxon>
        <taxon>Euthyneura</taxon>
        <taxon>Panpulmonata</taxon>
        <taxon>Eupulmonata</taxon>
        <taxon>Stylommatophora</taxon>
        <taxon>Helicina</taxon>
        <taxon>Arionoidea</taxon>
        <taxon>Arionidae</taxon>
        <taxon>Arion</taxon>
    </lineage>
</organism>
<sequence length="56" mass="6434">CGLKRGKSKRHSKIYWFKKIFPIFGVLNEQTASQETIIKRWEVDWACLSYASGGIG</sequence>
<protein>
    <submittedName>
        <fullName evidence="1">Uncharacterized protein</fullName>
    </submittedName>
</protein>
<dbReference type="EMBL" id="HACG01044830">
    <property type="protein sequence ID" value="CEK91695.1"/>
    <property type="molecule type" value="Transcribed_RNA"/>
</dbReference>
<gene>
    <name evidence="1" type="primary">ORF184341</name>
</gene>
<evidence type="ECO:0000313" key="1">
    <source>
        <dbReference type="EMBL" id="CEK91695.1"/>
    </source>
</evidence>